<dbReference type="HOGENOM" id="CLU_2198334_0_0_1"/>
<dbReference type="AlphaFoldDB" id="U9UF52"/>
<accession>U9UF52</accession>
<organism evidence="1">
    <name type="scientific">Rhizophagus irregularis (strain DAOM 181602 / DAOM 197198 / MUCL 43194)</name>
    <name type="common">Arbuscular mycorrhizal fungus</name>
    <name type="synonym">Glomus intraradices</name>
    <dbReference type="NCBI Taxonomy" id="747089"/>
    <lineage>
        <taxon>Eukaryota</taxon>
        <taxon>Fungi</taxon>
        <taxon>Fungi incertae sedis</taxon>
        <taxon>Mucoromycota</taxon>
        <taxon>Glomeromycotina</taxon>
        <taxon>Glomeromycetes</taxon>
        <taxon>Glomerales</taxon>
        <taxon>Glomeraceae</taxon>
        <taxon>Rhizophagus</taxon>
    </lineage>
</organism>
<gene>
    <name evidence="1" type="ORF">GLOINDRAFT_95518</name>
</gene>
<reference evidence="1" key="1">
    <citation type="submission" date="2013-07" db="EMBL/GenBank/DDBJ databases">
        <title>The genome of an arbuscular mycorrhizal fungus provides insights into the evolution of the oldest plant symbiosis.</title>
        <authorList>
            <consortium name="DOE Joint Genome Institute"/>
            <person name="Tisserant E."/>
            <person name="Malbreil M."/>
            <person name="Kuo A."/>
            <person name="Kohler A."/>
            <person name="Symeonidi A."/>
            <person name="Balestrini R."/>
            <person name="Charron P."/>
            <person name="Duensing N."/>
            <person name="Frei-dit-Frey N."/>
            <person name="Gianinazzi-Pearson V."/>
            <person name="Gilbert B."/>
            <person name="Handa Y."/>
            <person name="Hijri M."/>
            <person name="Kaul R."/>
            <person name="Kawaguchi M."/>
            <person name="Krajinski F."/>
            <person name="Lammers P."/>
            <person name="Lapierre D."/>
            <person name="Masclaux F.G."/>
            <person name="Murat C."/>
            <person name="Morin E."/>
            <person name="Ndikumana S."/>
            <person name="Pagni M."/>
            <person name="Petitpierre D."/>
            <person name="Requena N."/>
            <person name="Rosikiewicz P."/>
            <person name="Riley R."/>
            <person name="Saito K."/>
            <person name="San Clemente H."/>
            <person name="Shapiro H."/>
            <person name="van Tuinen D."/>
            <person name="Becard G."/>
            <person name="Bonfante P."/>
            <person name="Paszkowski U."/>
            <person name="Shachar-Hill Y."/>
            <person name="Young J.P."/>
            <person name="Sanders I.R."/>
            <person name="Henrissat B."/>
            <person name="Rensing S.A."/>
            <person name="Grigoriev I.V."/>
            <person name="Corradi N."/>
            <person name="Roux C."/>
            <person name="Martin F."/>
        </authorList>
    </citation>
    <scope>NUCLEOTIDE SEQUENCE</scope>
    <source>
        <strain evidence="1">DAOM 197198</strain>
    </source>
</reference>
<dbReference type="EMBL" id="KI283097">
    <property type="protein sequence ID" value="ESA14241.1"/>
    <property type="molecule type" value="Genomic_DNA"/>
</dbReference>
<sequence length="108" mass="12564">MQGISLRIPFHTFLIQHDWDIHELKRLFLHVETVEYAKVQLITFKARPPECDTCFYGTSKKNISHLIPAVLALIAGDADFKLIILQTAVKLGLMVEIYFWNMMNLHHD</sequence>
<protein>
    <submittedName>
        <fullName evidence="1">Uncharacterized protein</fullName>
    </submittedName>
</protein>
<evidence type="ECO:0000313" key="1">
    <source>
        <dbReference type="EMBL" id="ESA14241.1"/>
    </source>
</evidence>
<name>U9UF52_RHIID</name>
<proteinExistence type="predicted"/>